<reference evidence="1 2" key="1">
    <citation type="submission" date="2013-12" db="EMBL/GenBank/DDBJ databases">
        <title>Comparative genomics of relapsing fever spirochetes.</title>
        <authorList>
            <person name="Schwan T.G."/>
            <person name="Raffel S.J."/>
            <person name="Porcella S.F."/>
        </authorList>
    </citation>
    <scope>NUCLEOTIDE SEQUENCE [LARGE SCALE GENOMIC DNA]</scope>
    <source>
        <strain evidence="1 2">CR2A</strain>
    </source>
</reference>
<dbReference type="AlphaFoldDB" id="W6TH16"/>
<proteinExistence type="predicted"/>
<evidence type="ECO:0000313" key="1">
    <source>
        <dbReference type="EMBL" id="ETZ17698.1"/>
    </source>
</evidence>
<name>W6TH16_9SPIR</name>
<dbReference type="EMBL" id="AZIT01000011">
    <property type="protein sequence ID" value="ETZ17698.1"/>
    <property type="molecule type" value="Genomic_DNA"/>
</dbReference>
<protein>
    <submittedName>
        <fullName evidence="1">Uncharacterized protein</fullName>
    </submittedName>
</protein>
<sequence>MNKLKKSAQCNKKNTKNYTFAILLHQLKDKLKIKVFVKLLKDSLNKQERLKYTKTFNNKFIQKGSV</sequence>
<dbReference type="Proteomes" id="UP000019148">
    <property type="component" value="Unassembled WGS sequence"/>
</dbReference>
<evidence type="ECO:0000313" key="2">
    <source>
        <dbReference type="Proteomes" id="UP000019148"/>
    </source>
</evidence>
<comment type="caution">
    <text evidence="1">The sequence shown here is derived from an EMBL/GenBank/DDBJ whole genome shotgun (WGS) entry which is preliminary data.</text>
</comment>
<gene>
    <name evidence="1" type="ORF">BDCR2A_01376</name>
</gene>
<accession>W6TH16</accession>
<organism evidence="1 2">
    <name type="scientific">Borrelia duttonii CR2A</name>
    <dbReference type="NCBI Taxonomy" id="1432657"/>
    <lineage>
        <taxon>Bacteria</taxon>
        <taxon>Pseudomonadati</taxon>
        <taxon>Spirochaetota</taxon>
        <taxon>Spirochaetia</taxon>
        <taxon>Spirochaetales</taxon>
        <taxon>Borreliaceae</taxon>
        <taxon>Borrelia</taxon>
    </lineage>
</organism>
<dbReference type="PATRIC" id="fig|1432657.3.peg.1347"/>